<protein>
    <submittedName>
        <fullName evidence="5">FAD-dependent monooxygenase</fullName>
    </submittedName>
</protein>
<dbReference type="PANTHER" id="PTHR43004:SF19">
    <property type="entry name" value="BINDING MONOOXYGENASE, PUTATIVE (JCVI)-RELATED"/>
    <property type="match status" value="1"/>
</dbReference>
<dbReference type="Gene3D" id="3.50.50.60">
    <property type="entry name" value="FAD/NAD(P)-binding domain"/>
    <property type="match status" value="1"/>
</dbReference>
<dbReference type="InterPro" id="IPR050641">
    <property type="entry name" value="RIFMO-like"/>
</dbReference>
<organism evidence="5 6">
    <name type="scientific">Rhodococcus erythropolis</name>
    <name type="common">Arthrobacter picolinophilus</name>
    <dbReference type="NCBI Taxonomy" id="1833"/>
    <lineage>
        <taxon>Bacteria</taxon>
        <taxon>Bacillati</taxon>
        <taxon>Actinomycetota</taxon>
        <taxon>Actinomycetes</taxon>
        <taxon>Mycobacteriales</taxon>
        <taxon>Nocardiaceae</taxon>
        <taxon>Rhodococcus</taxon>
        <taxon>Rhodococcus erythropolis group</taxon>
    </lineage>
</organism>
<dbReference type="Pfam" id="PF01494">
    <property type="entry name" value="FAD_binding_3"/>
    <property type="match status" value="1"/>
</dbReference>
<evidence type="ECO:0000313" key="6">
    <source>
        <dbReference type="Proteomes" id="UP000627573"/>
    </source>
</evidence>
<keyword evidence="5" id="KW-0503">Monooxygenase</keyword>
<dbReference type="Proteomes" id="UP000627573">
    <property type="component" value="Unassembled WGS sequence"/>
</dbReference>
<dbReference type="RefSeq" id="WP_084326681.1">
    <property type="nucleotide sequence ID" value="NZ_JAECSB010000036.1"/>
</dbReference>
<keyword evidence="5" id="KW-0560">Oxidoreductase</keyword>
<dbReference type="GO" id="GO:0071949">
    <property type="term" value="F:FAD binding"/>
    <property type="evidence" value="ECO:0007669"/>
    <property type="project" value="InterPro"/>
</dbReference>
<keyword evidence="2" id="KW-0285">Flavoprotein</keyword>
<dbReference type="PANTHER" id="PTHR43004">
    <property type="entry name" value="TRK SYSTEM POTASSIUM UPTAKE PROTEIN"/>
    <property type="match status" value="1"/>
</dbReference>
<evidence type="ECO:0000259" key="4">
    <source>
        <dbReference type="Pfam" id="PF01494"/>
    </source>
</evidence>
<dbReference type="InterPro" id="IPR002938">
    <property type="entry name" value="FAD-bd"/>
</dbReference>
<accession>A0A8I0ZVB7</accession>
<dbReference type="Gene3D" id="3.30.70.2450">
    <property type="match status" value="1"/>
</dbReference>
<dbReference type="GO" id="GO:0016709">
    <property type="term" value="F:oxidoreductase activity, acting on paired donors, with incorporation or reduction of molecular oxygen, NAD(P)H as one donor, and incorporation of one atom of oxygen"/>
    <property type="evidence" value="ECO:0007669"/>
    <property type="project" value="UniProtKB-ARBA"/>
</dbReference>
<dbReference type="Gene3D" id="3.40.30.120">
    <property type="match status" value="1"/>
</dbReference>
<dbReference type="AlphaFoldDB" id="A0A8I0ZVB7"/>
<dbReference type="PRINTS" id="PR00420">
    <property type="entry name" value="RNGMNOXGNASE"/>
</dbReference>
<dbReference type="EMBL" id="JAECSB010000036">
    <property type="protein sequence ID" value="MBH5143407.1"/>
    <property type="molecule type" value="Genomic_DNA"/>
</dbReference>
<evidence type="ECO:0000313" key="5">
    <source>
        <dbReference type="EMBL" id="MBH5143407.1"/>
    </source>
</evidence>
<comment type="caution">
    <text evidence="5">The sequence shown here is derived from an EMBL/GenBank/DDBJ whole genome shotgun (WGS) entry which is preliminary data.</text>
</comment>
<proteinExistence type="predicted"/>
<dbReference type="NCBIfam" id="NF006002">
    <property type="entry name" value="PRK08132.1"/>
    <property type="match status" value="1"/>
</dbReference>
<keyword evidence="3" id="KW-0274">FAD</keyword>
<gene>
    <name evidence="5" type="ORF">I3517_12325</name>
</gene>
<comment type="cofactor">
    <cofactor evidence="1">
        <name>FAD</name>
        <dbReference type="ChEBI" id="CHEBI:57692"/>
    </cofactor>
</comment>
<feature type="domain" description="FAD-binding" evidence="4">
    <location>
        <begin position="26"/>
        <end position="370"/>
    </location>
</feature>
<name>A0A8I0ZVB7_RHOER</name>
<sequence length="632" mass="68393">MSTYFHPKKYAPEDFASLAPSAAALPVVIVGAGPVGMGVAMGLAQRGIAVTILEAADQVSFGSRAICVSRHSLEVAERLGFGAELDDIVLPWVGGRSYYRDQEVLQFRMASAEHDARGPMVNVSQSEFEQIMTDKLLAHPLVNFHWSSSIAGISGGDDEVTLTVDTAFGTRERELRAAWVVAADGGRSKMRELSGIRLQGNSYEGNYVIADIHWESELPAERLVWFDAPSNPGSTIIMHRQPRDIWRIDYQLDASDDPEAETQEDRIRDRITRHLEWLESDIPWTLEWFGFYRAHALALEDFTHGRVLFAGDAAHLVPIFGVRGLNSGMEDAETLVWQLAAVINGAADTGILDAYSKERRSAWQQNVDNAGKSTLIMSPGSHGYRTTRDAVLELATKRSEFAHLINPRQSSATHARLSPLTWPTAAGTEGVLPGDPLEDRVVQVSADGSKTSLNSLRGTGFGLLAFGLSAELVSELDTQAEILAQALAPETVRVITAGTNDSTIRDAEGNLASALGARVGEIFVIRPDGLTLCRISDPTQLNDVAKHLTAGTAPTHFDTAQSATTAVIDDEGHREHVWLALSNALDQADPSDREAMLVRLALILGSQATSTSFDAALKDAALKDAAPKSATR</sequence>
<dbReference type="SUPFAM" id="SSF51905">
    <property type="entry name" value="FAD/NAD(P)-binding domain"/>
    <property type="match status" value="1"/>
</dbReference>
<evidence type="ECO:0000256" key="2">
    <source>
        <dbReference type="ARBA" id="ARBA00022630"/>
    </source>
</evidence>
<evidence type="ECO:0000256" key="1">
    <source>
        <dbReference type="ARBA" id="ARBA00001974"/>
    </source>
</evidence>
<reference evidence="5 6" key="1">
    <citation type="submission" date="2020-12" db="EMBL/GenBank/DDBJ databases">
        <title>Draft genome sequence of furan degrading bacterial strain FUR100.</title>
        <authorList>
            <person name="Woiski C."/>
        </authorList>
    </citation>
    <scope>NUCLEOTIDE SEQUENCE [LARGE SCALE GENOMIC DNA]</scope>
    <source>
        <strain evidence="5 6">FUR100</strain>
    </source>
</reference>
<keyword evidence="6" id="KW-1185">Reference proteome</keyword>
<evidence type="ECO:0000256" key="3">
    <source>
        <dbReference type="ARBA" id="ARBA00022827"/>
    </source>
</evidence>
<dbReference type="InterPro" id="IPR036188">
    <property type="entry name" value="FAD/NAD-bd_sf"/>
</dbReference>